<comment type="caution">
    <text evidence="8">The sequence shown here is derived from an EMBL/GenBank/DDBJ whole genome shotgun (WGS) entry which is preliminary data.</text>
</comment>
<feature type="transmembrane region" description="Helical" evidence="6">
    <location>
        <begin position="180"/>
        <end position="199"/>
    </location>
</feature>
<proteinExistence type="predicted"/>
<evidence type="ECO:0000313" key="8">
    <source>
        <dbReference type="EMBL" id="MVA58947.1"/>
    </source>
</evidence>
<dbReference type="Pfam" id="PF13440">
    <property type="entry name" value="Polysacc_synt_3"/>
    <property type="match status" value="1"/>
</dbReference>
<reference evidence="7 9" key="1">
    <citation type="submission" date="2018-08" db="EMBL/GenBank/DDBJ databases">
        <title>Genome sequencing of Agrobacterium vitis strain ICMP 10754.</title>
        <authorList>
            <person name="Visnovsky S.B."/>
            <person name="Pitman A.R."/>
        </authorList>
    </citation>
    <scope>NUCLEOTIDE SEQUENCE [LARGE SCALE GENOMIC DNA]</scope>
    <source>
        <strain evidence="7 9">ICMP 10754</strain>
    </source>
</reference>
<dbReference type="Proteomes" id="UP000436911">
    <property type="component" value="Unassembled WGS sequence"/>
</dbReference>
<feature type="transmembrane region" description="Helical" evidence="6">
    <location>
        <begin position="444"/>
        <end position="462"/>
    </location>
</feature>
<dbReference type="AlphaFoldDB" id="A0A368NGV2"/>
<accession>A0A368NGV2</accession>
<dbReference type="Proteomes" id="UP000440716">
    <property type="component" value="Unassembled WGS sequence"/>
</dbReference>
<reference evidence="8 10" key="2">
    <citation type="submission" date="2019-12" db="EMBL/GenBank/DDBJ databases">
        <title>Whole-genome sequencing of Allorhizobium vitis.</title>
        <authorList>
            <person name="Gan H.M."/>
            <person name="Szegedi E."/>
            <person name="Burr T."/>
            <person name="Savka M.A."/>
        </authorList>
    </citation>
    <scope>NUCLEOTIDE SEQUENCE [LARGE SCALE GENOMIC DNA]</scope>
    <source>
        <strain evidence="8 10">CG415</strain>
    </source>
</reference>
<dbReference type="EMBL" id="WPHU01000011">
    <property type="protein sequence ID" value="MVA58947.1"/>
    <property type="molecule type" value="Genomic_DNA"/>
</dbReference>
<dbReference type="InterPro" id="IPR050833">
    <property type="entry name" value="Poly_Biosynth_Transport"/>
</dbReference>
<evidence type="ECO:0000256" key="4">
    <source>
        <dbReference type="ARBA" id="ARBA00022989"/>
    </source>
</evidence>
<keyword evidence="5 6" id="KW-0472">Membrane</keyword>
<evidence type="ECO:0000256" key="5">
    <source>
        <dbReference type="ARBA" id="ARBA00023136"/>
    </source>
</evidence>
<evidence type="ECO:0000256" key="2">
    <source>
        <dbReference type="ARBA" id="ARBA00022475"/>
    </source>
</evidence>
<feature type="transmembrane region" description="Helical" evidence="6">
    <location>
        <begin position="333"/>
        <end position="356"/>
    </location>
</feature>
<dbReference type="PANTHER" id="PTHR30250:SF11">
    <property type="entry name" value="O-ANTIGEN TRANSPORTER-RELATED"/>
    <property type="match status" value="1"/>
</dbReference>
<feature type="transmembrane region" description="Helical" evidence="6">
    <location>
        <begin position="295"/>
        <end position="313"/>
    </location>
</feature>
<evidence type="ECO:0000256" key="6">
    <source>
        <dbReference type="SAM" id="Phobius"/>
    </source>
</evidence>
<keyword evidence="4 6" id="KW-1133">Transmembrane helix</keyword>
<feature type="transmembrane region" description="Helical" evidence="6">
    <location>
        <begin position="363"/>
        <end position="384"/>
    </location>
</feature>
<keyword evidence="7" id="KW-0762">Sugar transport</keyword>
<feature type="transmembrane region" description="Helical" evidence="6">
    <location>
        <begin position="390"/>
        <end position="408"/>
    </location>
</feature>
<protein>
    <submittedName>
        <fullName evidence="8">Oligosaccharide flippase family protein</fullName>
    </submittedName>
    <submittedName>
        <fullName evidence="7">Sugar transporter</fullName>
    </submittedName>
</protein>
<evidence type="ECO:0000313" key="10">
    <source>
        <dbReference type="Proteomes" id="UP000440716"/>
    </source>
</evidence>
<feature type="transmembrane region" description="Helical" evidence="6">
    <location>
        <begin position="151"/>
        <end position="174"/>
    </location>
</feature>
<comment type="subcellular location">
    <subcellularLocation>
        <location evidence="1">Cell membrane</location>
        <topology evidence="1">Multi-pass membrane protein</topology>
    </subcellularLocation>
</comment>
<sequence length="506" mass="54044">MSNGIVANSAFNAAAGLTLLATGFICSIFTARFLGPEANGIIAFSIWLASTAALVAELGTGVLLLRLLPQLKGQGYGEADRKGFAAYLLWPVVGSTLLLLTFYFLFFWVAEARHWAETAPEVLVVTALLFATQAIGMFAKNYLIGEQRVDIFFRMTLTAGLLQLVGVVAGTLLFGVPGALFGYVLAYISQFLFAAALLRHKVKSCGIGLQYLLGSSFVLSLEFMVDSIFLNRIELFFLQRYQGIETVGYYSVAFSLTNLALQVPIQLSGSLVPYYAEHLHRAPGGRLPVAMFESVVRSLAYFTLPMSLGLAAISHRLVTLVFGDAFAPSAPMLTLLALSVPVAVACQVATQYLFALDKIRQRLFVGLGGAFIMLVGDVLLVPSYGGEGAAFVRIVVFTAMSLAMLRWMRFEGSLAPLGFSLFKVTVAAGCCAAAALAVQDVVPGIGGLVLAIIGAISVYCLALRLLRVVPEADVVVMAGLIARLPKRLAGPLNLALMVLTATPKRS</sequence>
<evidence type="ECO:0000256" key="3">
    <source>
        <dbReference type="ARBA" id="ARBA00022692"/>
    </source>
</evidence>
<feature type="transmembrane region" description="Helical" evidence="6">
    <location>
        <begin position="420"/>
        <end position="438"/>
    </location>
</feature>
<keyword evidence="2" id="KW-1003">Cell membrane</keyword>
<evidence type="ECO:0000313" key="7">
    <source>
        <dbReference type="EMBL" id="KAA3521938.1"/>
    </source>
</evidence>
<dbReference type="RefSeq" id="WP_114386987.1">
    <property type="nucleotide sequence ID" value="NZ_CP055265.1"/>
</dbReference>
<name>A0A368NGV2_AGRVI</name>
<dbReference type="GO" id="GO:0005886">
    <property type="term" value="C:plasma membrane"/>
    <property type="evidence" value="ECO:0007669"/>
    <property type="project" value="UniProtKB-SubCell"/>
</dbReference>
<gene>
    <name evidence="7" type="ORF">DXT89_22475</name>
    <name evidence="8" type="ORF">GOZ88_22825</name>
</gene>
<organism evidence="8 10">
    <name type="scientific">Agrobacterium vitis</name>
    <name type="common">Rhizobium vitis</name>
    <dbReference type="NCBI Taxonomy" id="373"/>
    <lineage>
        <taxon>Bacteria</taxon>
        <taxon>Pseudomonadati</taxon>
        <taxon>Pseudomonadota</taxon>
        <taxon>Alphaproteobacteria</taxon>
        <taxon>Hyphomicrobiales</taxon>
        <taxon>Rhizobiaceae</taxon>
        <taxon>Rhizobium/Agrobacterium group</taxon>
        <taxon>Agrobacterium</taxon>
    </lineage>
</organism>
<feature type="transmembrane region" description="Helical" evidence="6">
    <location>
        <begin position="12"/>
        <end position="35"/>
    </location>
</feature>
<dbReference type="GeneID" id="60684815"/>
<feature type="transmembrane region" description="Helical" evidence="6">
    <location>
        <begin position="41"/>
        <end position="65"/>
    </location>
</feature>
<evidence type="ECO:0000256" key="1">
    <source>
        <dbReference type="ARBA" id="ARBA00004651"/>
    </source>
</evidence>
<feature type="transmembrane region" description="Helical" evidence="6">
    <location>
        <begin position="122"/>
        <end position="139"/>
    </location>
</feature>
<dbReference type="EMBL" id="QUSG01000020">
    <property type="protein sequence ID" value="KAA3521938.1"/>
    <property type="molecule type" value="Genomic_DNA"/>
</dbReference>
<dbReference type="PANTHER" id="PTHR30250">
    <property type="entry name" value="PST FAMILY PREDICTED COLANIC ACID TRANSPORTER"/>
    <property type="match status" value="1"/>
</dbReference>
<evidence type="ECO:0000313" key="9">
    <source>
        <dbReference type="Proteomes" id="UP000436911"/>
    </source>
</evidence>
<keyword evidence="7" id="KW-0813">Transport</keyword>
<dbReference type="OrthoDB" id="4688147at2"/>
<keyword evidence="3 6" id="KW-0812">Transmembrane</keyword>
<feature type="transmembrane region" description="Helical" evidence="6">
    <location>
        <begin position="86"/>
        <end position="110"/>
    </location>
</feature>